<reference evidence="11 12" key="1">
    <citation type="submission" date="2015-01" db="EMBL/GenBank/DDBJ databases">
        <title>Genome sequence of the anaerobic bacterium Geobacter soli GSS01, a dissimilatory Fe(III) reducer from soil.</title>
        <authorList>
            <person name="Yang G."/>
            <person name="Zhou S."/>
        </authorList>
    </citation>
    <scope>NUCLEOTIDE SEQUENCE [LARGE SCALE GENOMIC DNA]</scope>
    <source>
        <strain evidence="11 12">GSS01</strain>
    </source>
</reference>
<dbReference type="Gene3D" id="3.90.190.20">
    <property type="entry name" value="Mur ligase, C-terminal domain"/>
    <property type="match status" value="1"/>
</dbReference>
<comment type="subcellular location">
    <subcellularLocation>
        <location evidence="1 7 8">Cytoplasm</location>
    </subcellularLocation>
</comment>
<feature type="binding site" evidence="7">
    <location>
        <begin position="115"/>
        <end position="121"/>
    </location>
    <ligand>
        <name>ATP</name>
        <dbReference type="ChEBI" id="CHEBI:30616"/>
    </ligand>
</feature>
<proteinExistence type="inferred from homology"/>
<dbReference type="HAMAP" id="MF_00639">
    <property type="entry name" value="MurD"/>
    <property type="match status" value="1"/>
</dbReference>
<keyword evidence="7 8" id="KW-0573">Peptidoglycan synthesis</keyword>
<dbReference type="UniPathway" id="UPA00219"/>
<evidence type="ECO:0000259" key="10">
    <source>
        <dbReference type="Pfam" id="PF08245"/>
    </source>
</evidence>
<evidence type="ECO:0000313" key="12">
    <source>
        <dbReference type="Proteomes" id="UP000031433"/>
    </source>
</evidence>
<comment type="similarity">
    <text evidence="7">Belongs to the MurCDEF family.</text>
</comment>
<dbReference type="GO" id="GO:0071555">
    <property type="term" value="P:cell wall organization"/>
    <property type="evidence" value="ECO:0007669"/>
    <property type="project" value="UniProtKB-KW"/>
</dbReference>
<evidence type="ECO:0000256" key="3">
    <source>
        <dbReference type="ARBA" id="ARBA00022490"/>
    </source>
</evidence>
<dbReference type="InterPro" id="IPR005762">
    <property type="entry name" value="MurD"/>
</dbReference>
<keyword evidence="7 8" id="KW-0133">Cell shape</keyword>
<keyword evidence="7 8" id="KW-0131">Cell cycle</keyword>
<dbReference type="Gene3D" id="3.40.1190.10">
    <property type="entry name" value="Mur-like, catalytic domain"/>
    <property type="match status" value="1"/>
</dbReference>
<dbReference type="GO" id="GO:0005524">
    <property type="term" value="F:ATP binding"/>
    <property type="evidence" value="ECO:0007669"/>
    <property type="project" value="UniProtKB-UniRule"/>
</dbReference>
<dbReference type="GO" id="GO:0008360">
    <property type="term" value="P:regulation of cell shape"/>
    <property type="evidence" value="ECO:0007669"/>
    <property type="project" value="UniProtKB-KW"/>
</dbReference>
<dbReference type="InterPro" id="IPR013221">
    <property type="entry name" value="Mur_ligase_cen"/>
</dbReference>
<evidence type="ECO:0000256" key="8">
    <source>
        <dbReference type="RuleBase" id="RU003664"/>
    </source>
</evidence>
<evidence type="ECO:0000256" key="1">
    <source>
        <dbReference type="ARBA" id="ARBA00004496"/>
    </source>
</evidence>
<keyword evidence="7 8" id="KW-0961">Cell wall biogenesis/degradation</keyword>
<evidence type="ECO:0000256" key="7">
    <source>
        <dbReference type="HAMAP-Rule" id="MF_00639"/>
    </source>
</evidence>
<dbReference type="Pfam" id="PF21799">
    <property type="entry name" value="MurD-like_N"/>
    <property type="match status" value="1"/>
</dbReference>
<dbReference type="EC" id="6.3.2.9" evidence="7 8"/>
<dbReference type="SUPFAM" id="SSF53623">
    <property type="entry name" value="MurD-like peptide ligases, catalytic domain"/>
    <property type="match status" value="1"/>
</dbReference>
<accession>A0A0C1U6R7</accession>
<dbReference type="GO" id="GO:0051301">
    <property type="term" value="P:cell division"/>
    <property type="evidence" value="ECO:0007669"/>
    <property type="project" value="UniProtKB-KW"/>
</dbReference>
<evidence type="ECO:0000256" key="5">
    <source>
        <dbReference type="ARBA" id="ARBA00022741"/>
    </source>
</evidence>
<dbReference type="SUPFAM" id="SSF51984">
    <property type="entry name" value="MurCD N-terminal domain"/>
    <property type="match status" value="1"/>
</dbReference>
<sequence>MDLEGKNILVVGLARTGVAVARFLAARGARVTVTDLRDETALAGPLEQLAGLPVTYVLGRHDEADFAAAETVVVSPGVPQESPYLQAARRAGREVVTEIELASRFITAPLVAITGTNGKTTTTTLTGELFAGCGFRTFVGGNIGNPLIELVETGATVDRVVVEISSFQLEWIRSFRPTVAVLLNITEDHLDRYATYQEYIDAKARIFENQTASDWAVLNMDDPIVAGLAGRTHAAVFPMSRQRELSEGIFCRDGVITFRHGGRQERFPTDRFRVTGVHNIENIMASLAAALLLGCNAERALACVEAFGGLPHRMELVRELNGVRYFEDSKATNVGSVEKALASFNDITLIAGGKDKGGSYAPLAGLVAERVRHMILIGEAKERMAHELGHLTDTRMAATLEEAVELAASLTLPGGVVLFSPACSSFDMFRDYEERAQRFRAAVDALSPGGAP</sequence>
<dbReference type="PANTHER" id="PTHR43692:SF1">
    <property type="entry name" value="UDP-N-ACETYLMURAMOYLALANINE--D-GLUTAMATE LIGASE"/>
    <property type="match status" value="1"/>
</dbReference>
<dbReference type="Proteomes" id="UP000031433">
    <property type="component" value="Unassembled WGS sequence"/>
</dbReference>
<dbReference type="GO" id="GO:0005737">
    <property type="term" value="C:cytoplasm"/>
    <property type="evidence" value="ECO:0007669"/>
    <property type="project" value="UniProtKB-SubCell"/>
</dbReference>
<dbReference type="AlphaFoldDB" id="A0A0C1U6R7"/>
<keyword evidence="12" id="KW-1185">Reference proteome</keyword>
<dbReference type="Gene3D" id="3.40.50.720">
    <property type="entry name" value="NAD(P)-binding Rossmann-like Domain"/>
    <property type="match status" value="1"/>
</dbReference>
<dbReference type="SUPFAM" id="SSF53244">
    <property type="entry name" value="MurD-like peptide ligases, peptide-binding domain"/>
    <property type="match status" value="1"/>
</dbReference>
<keyword evidence="3 7" id="KW-0963">Cytoplasm</keyword>
<gene>
    <name evidence="7" type="primary">murD</name>
    <name evidence="11" type="ORF">SE37_12545</name>
</gene>
<dbReference type="NCBIfam" id="TIGR01087">
    <property type="entry name" value="murD"/>
    <property type="match status" value="1"/>
</dbReference>
<evidence type="ECO:0000256" key="6">
    <source>
        <dbReference type="ARBA" id="ARBA00022840"/>
    </source>
</evidence>
<dbReference type="Pfam" id="PF02875">
    <property type="entry name" value="Mur_ligase_C"/>
    <property type="match status" value="1"/>
</dbReference>
<dbReference type="Pfam" id="PF08245">
    <property type="entry name" value="Mur_ligase_M"/>
    <property type="match status" value="1"/>
</dbReference>
<feature type="domain" description="Mur ligase central" evidence="10">
    <location>
        <begin position="113"/>
        <end position="290"/>
    </location>
</feature>
<dbReference type="InterPro" id="IPR036615">
    <property type="entry name" value="Mur_ligase_C_dom_sf"/>
</dbReference>
<keyword evidence="6 7" id="KW-0067">ATP-binding</keyword>
<comment type="catalytic activity">
    <reaction evidence="7 8">
        <text>UDP-N-acetyl-alpha-D-muramoyl-L-alanine + D-glutamate + ATP = UDP-N-acetyl-alpha-D-muramoyl-L-alanyl-D-glutamate + ADP + phosphate + H(+)</text>
        <dbReference type="Rhea" id="RHEA:16429"/>
        <dbReference type="ChEBI" id="CHEBI:15378"/>
        <dbReference type="ChEBI" id="CHEBI:29986"/>
        <dbReference type="ChEBI" id="CHEBI:30616"/>
        <dbReference type="ChEBI" id="CHEBI:43474"/>
        <dbReference type="ChEBI" id="CHEBI:83898"/>
        <dbReference type="ChEBI" id="CHEBI:83900"/>
        <dbReference type="ChEBI" id="CHEBI:456216"/>
        <dbReference type="EC" id="6.3.2.9"/>
    </reaction>
</comment>
<feature type="domain" description="Mur ligase C-terminal" evidence="9">
    <location>
        <begin position="312"/>
        <end position="423"/>
    </location>
</feature>
<dbReference type="RefSeq" id="WP_039646837.1">
    <property type="nucleotide sequence ID" value="NZ_JXBL01000001.1"/>
</dbReference>
<comment type="pathway">
    <text evidence="2 7 8">Cell wall biogenesis; peptidoglycan biosynthesis.</text>
</comment>
<dbReference type="InterPro" id="IPR004101">
    <property type="entry name" value="Mur_ligase_C"/>
</dbReference>
<evidence type="ECO:0000313" key="11">
    <source>
        <dbReference type="EMBL" id="KIE43400.1"/>
    </source>
</evidence>
<dbReference type="GO" id="GO:0008764">
    <property type="term" value="F:UDP-N-acetylmuramoylalanine-D-glutamate ligase activity"/>
    <property type="evidence" value="ECO:0007669"/>
    <property type="project" value="UniProtKB-UniRule"/>
</dbReference>
<name>A0A0C1U6R7_9BACT</name>
<organism evidence="11 12">
    <name type="scientific">Geobacter soli</name>
    <dbReference type="NCBI Taxonomy" id="1510391"/>
    <lineage>
        <taxon>Bacteria</taxon>
        <taxon>Pseudomonadati</taxon>
        <taxon>Thermodesulfobacteriota</taxon>
        <taxon>Desulfuromonadia</taxon>
        <taxon>Geobacterales</taxon>
        <taxon>Geobacteraceae</taxon>
        <taxon>Geobacter</taxon>
    </lineage>
</organism>
<keyword evidence="4 7" id="KW-0436">Ligase</keyword>
<dbReference type="EMBL" id="JXBL01000001">
    <property type="protein sequence ID" value="KIE43400.1"/>
    <property type="molecule type" value="Genomic_DNA"/>
</dbReference>
<comment type="caution">
    <text evidence="11">The sequence shown here is derived from an EMBL/GenBank/DDBJ whole genome shotgun (WGS) entry which is preliminary data.</text>
</comment>
<keyword evidence="5 7" id="KW-0547">Nucleotide-binding</keyword>
<dbReference type="PANTHER" id="PTHR43692">
    <property type="entry name" value="UDP-N-ACETYLMURAMOYLALANINE--D-GLUTAMATE LIGASE"/>
    <property type="match status" value="1"/>
</dbReference>
<dbReference type="GO" id="GO:0009252">
    <property type="term" value="P:peptidoglycan biosynthetic process"/>
    <property type="evidence" value="ECO:0007669"/>
    <property type="project" value="UniProtKB-UniRule"/>
</dbReference>
<evidence type="ECO:0000256" key="4">
    <source>
        <dbReference type="ARBA" id="ARBA00022598"/>
    </source>
</evidence>
<evidence type="ECO:0000256" key="2">
    <source>
        <dbReference type="ARBA" id="ARBA00004752"/>
    </source>
</evidence>
<protein>
    <recommendedName>
        <fullName evidence="7 8">UDP-N-acetylmuramoylalanine--D-glutamate ligase</fullName>
        <ecNumber evidence="7 8">6.3.2.9</ecNumber>
    </recommendedName>
    <alternativeName>
        <fullName evidence="7">D-glutamic acid-adding enzyme</fullName>
    </alternativeName>
    <alternativeName>
        <fullName evidence="7">UDP-N-acetylmuramoyl-L-alanyl-D-glutamate synthetase</fullName>
    </alternativeName>
</protein>
<comment type="function">
    <text evidence="7 8">Cell wall formation. Catalyzes the addition of glutamate to the nucleotide precursor UDP-N-acetylmuramoyl-L-alanine (UMA).</text>
</comment>
<evidence type="ECO:0000259" key="9">
    <source>
        <dbReference type="Pfam" id="PF02875"/>
    </source>
</evidence>
<dbReference type="InterPro" id="IPR036565">
    <property type="entry name" value="Mur-like_cat_sf"/>
</dbReference>
<keyword evidence="7 8" id="KW-0132">Cell division</keyword>